<keyword evidence="2" id="KW-0690">Ribosome biogenesis</keyword>
<dbReference type="PANTHER" id="PTHR11702">
    <property type="entry name" value="DEVELOPMENTALLY REGULATED GTP-BINDING PROTEIN-RELATED"/>
    <property type="match status" value="1"/>
</dbReference>
<dbReference type="GO" id="GO:0042254">
    <property type="term" value="P:ribosome biogenesis"/>
    <property type="evidence" value="ECO:0007669"/>
    <property type="project" value="UniProtKB-UniRule"/>
</dbReference>
<dbReference type="PROSITE" id="PS51883">
    <property type="entry name" value="OBG"/>
    <property type="match status" value="1"/>
</dbReference>
<dbReference type="Proteomes" id="UP001142055">
    <property type="component" value="Chromosome 2"/>
</dbReference>
<dbReference type="NCBIfam" id="NF008956">
    <property type="entry name" value="PRK12299.1"/>
    <property type="match status" value="1"/>
</dbReference>
<dbReference type="InterPro" id="IPR005225">
    <property type="entry name" value="Small_GTP-bd"/>
</dbReference>
<dbReference type="EMBL" id="JAPWDV010000002">
    <property type="protein sequence ID" value="KAJ6221000.1"/>
    <property type="molecule type" value="Genomic_DNA"/>
</dbReference>
<dbReference type="SUPFAM" id="SSF82051">
    <property type="entry name" value="Obg GTP-binding protein N-terminal domain"/>
    <property type="match status" value="1"/>
</dbReference>
<dbReference type="InterPro" id="IPR027417">
    <property type="entry name" value="P-loop_NTPase"/>
</dbReference>
<evidence type="ECO:0000256" key="2">
    <source>
        <dbReference type="ARBA" id="ARBA00022517"/>
    </source>
</evidence>
<evidence type="ECO:0000256" key="4">
    <source>
        <dbReference type="ARBA" id="ARBA00023134"/>
    </source>
</evidence>
<dbReference type="NCBIfam" id="TIGR02729">
    <property type="entry name" value="Obg_CgtA"/>
    <property type="match status" value="1"/>
</dbReference>
<comment type="caution">
    <text evidence="7">The sequence shown here is derived from an EMBL/GenBank/DDBJ whole genome shotgun (WGS) entry which is preliminary data.</text>
</comment>
<dbReference type="CDD" id="cd01898">
    <property type="entry name" value="Obg"/>
    <property type="match status" value="1"/>
</dbReference>
<feature type="domain" description="OBG-type G" evidence="5">
    <location>
        <begin position="251"/>
        <end position="422"/>
    </location>
</feature>
<dbReference type="HAMAP" id="MF_01454">
    <property type="entry name" value="GTPase_Obg"/>
    <property type="match status" value="1"/>
</dbReference>
<dbReference type="PRINTS" id="PR00326">
    <property type="entry name" value="GTP1OBG"/>
</dbReference>
<feature type="domain" description="Obg" evidence="6">
    <location>
        <begin position="94"/>
        <end position="250"/>
    </location>
</feature>
<dbReference type="PANTHER" id="PTHR11702:SF31">
    <property type="entry name" value="MITOCHONDRIAL RIBOSOME-ASSOCIATED GTPASE 2"/>
    <property type="match status" value="1"/>
</dbReference>
<dbReference type="AlphaFoldDB" id="A0A9Q0MC48"/>
<reference evidence="7" key="1">
    <citation type="submission" date="2022-12" db="EMBL/GenBank/DDBJ databases">
        <title>Genome assemblies of Blomia tropicalis.</title>
        <authorList>
            <person name="Cui Y."/>
        </authorList>
    </citation>
    <scope>NUCLEOTIDE SEQUENCE</scope>
    <source>
        <tissue evidence="7">Adult mites</tissue>
    </source>
</reference>
<dbReference type="FunFam" id="2.70.210.12:FF:000001">
    <property type="entry name" value="GTPase Obg"/>
    <property type="match status" value="1"/>
</dbReference>
<dbReference type="InterPro" id="IPR014100">
    <property type="entry name" value="GTP-bd_Obg/CgtA"/>
</dbReference>
<dbReference type="InterPro" id="IPR006169">
    <property type="entry name" value="GTP1_OBG_dom"/>
</dbReference>
<dbReference type="InterPro" id="IPR045086">
    <property type="entry name" value="OBG_GTPase"/>
</dbReference>
<dbReference type="InterPro" id="IPR036726">
    <property type="entry name" value="GTP1_OBG_dom_sf"/>
</dbReference>
<dbReference type="GO" id="GO:0003924">
    <property type="term" value="F:GTPase activity"/>
    <property type="evidence" value="ECO:0007669"/>
    <property type="project" value="InterPro"/>
</dbReference>
<evidence type="ECO:0000259" key="5">
    <source>
        <dbReference type="PROSITE" id="PS51710"/>
    </source>
</evidence>
<evidence type="ECO:0000313" key="8">
    <source>
        <dbReference type="Proteomes" id="UP001142055"/>
    </source>
</evidence>
<dbReference type="GO" id="GO:0005525">
    <property type="term" value="F:GTP binding"/>
    <property type="evidence" value="ECO:0007669"/>
    <property type="project" value="UniProtKB-KW"/>
</dbReference>
<dbReference type="SUPFAM" id="SSF52540">
    <property type="entry name" value="P-loop containing nucleoside triphosphate hydrolases"/>
    <property type="match status" value="1"/>
</dbReference>
<dbReference type="OMA" id="VVFDWEP"/>
<dbReference type="GO" id="GO:0000287">
    <property type="term" value="F:magnesium ion binding"/>
    <property type="evidence" value="ECO:0007669"/>
    <property type="project" value="InterPro"/>
</dbReference>
<evidence type="ECO:0000313" key="7">
    <source>
        <dbReference type="EMBL" id="KAJ6221000.1"/>
    </source>
</evidence>
<keyword evidence="4" id="KW-0342">GTP-binding</keyword>
<dbReference type="Pfam" id="PF01018">
    <property type="entry name" value="GTP1_OBG"/>
    <property type="match status" value="1"/>
</dbReference>
<organism evidence="7 8">
    <name type="scientific">Blomia tropicalis</name>
    <name type="common">Mite</name>
    <dbReference type="NCBI Taxonomy" id="40697"/>
    <lineage>
        <taxon>Eukaryota</taxon>
        <taxon>Metazoa</taxon>
        <taxon>Ecdysozoa</taxon>
        <taxon>Arthropoda</taxon>
        <taxon>Chelicerata</taxon>
        <taxon>Arachnida</taxon>
        <taxon>Acari</taxon>
        <taxon>Acariformes</taxon>
        <taxon>Sarcoptiformes</taxon>
        <taxon>Astigmata</taxon>
        <taxon>Glycyphagoidea</taxon>
        <taxon>Echimyopodidae</taxon>
        <taxon>Blomia</taxon>
    </lineage>
</organism>
<dbReference type="PROSITE" id="PS51710">
    <property type="entry name" value="G_OBG"/>
    <property type="match status" value="1"/>
</dbReference>
<dbReference type="InterPro" id="IPR031167">
    <property type="entry name" value="G_OBG"/>
</dbReference>
<keyword evidence="3" id="KW-0547">Nucleotide-binding</keyword>
<dbReference type="Gene3D" id="3.40.50.300">
    <property type="entry name" value="P-loop containing nucleotide triphosphate hydrolases"/>
    <property type="match status" value="1"/>
</dbReference>
<dbReference type="GO" id="GO:0005739">
    <property type="term" value="C:mitochondrion"/>
    <property type="evidence" value="ECO:0007669"/>
    <property type="project" value="TreeGrafter"/>
</dbReference>
<evidence type="ECO:0000256" key="1">
    <source>
        <dbReference type="ARBA" id="ARBA00007699"/>
    </source>
</evidence>
<proteinExistence type="inferred from homology"/>
<dbReference type="Gene3D" id="2.70.210.12">
    <property type="entry name" value="GTP1/OBG domain"/>
    <property type="match status" value="1"/>
</dbReference>
<dbReference type="NCBIfam" id="TIGR00231">
    <property type="entry name" value="small_GTP"/>
    <property type="match status" value="1"/>
</dbReference>
<keyword evidence="8" id="KW-1185">Reference proteome</keyword>
<protein>
    <submittedName>
        <fullName evidence="7">Uncharacterized protein</fullName>
    </submittedName>
</protein>
<dbReference type="InterPro" id="IPR006073">
    <property type="entry name" value="GTP-bd"/>
</dbReference>
<comment type="similarity">
    <text evidence="1">Belongs to the TRAFAC class OBG-HflX-like GTPase superfamily. OBG GTPase family.</text>
</comment>
<dbReference type="Pfam" id="PF01926">
    <property type="entry name" value="MMR_HSR1"/>
    <property type="match status" value="1"/>
</dbReference>
<accession>A0A9Q0MC48</accession>
<gene>
    <name evidence="7" type="ORF">RDWZM_006812</name>
</gene>
<sequence>MSNSLVWNRFSRIIFQRYLHFKTITNLSITNGITRKSGYESETAEIKDSLDRFTVENFQFDIDDNSPEEKVIPHLTHSVPLRSKKSKSMYKRSIDFVDFRRVSVTGGNGGNGKICFLHLWSNPNAGPSGGDGGNGGHVIFEASKNVKSLNYVQSKITGSHGEHGQHKDMCGASADHLVIEVPVGTLVKDATTGKLIADMNQLGMKFLAARGGAGGKGNHYFLNNKNRHPRVAEIGATGETKTYFLELKMIAHAGLVGFPNAGKSTLLSAVSRAKPKIASYPFTTLKPTVGMIQYDDGEQLAIADLPGLIEDAHLNKGLGIDFLRHIDRCVCVFYVIDMSANDPFEQLQVLMNELEQYKANLSNRPVAIIANKMDLEETNQKLKTFQMKLCQNDLSHFNVIPVSAKFGHNLTELLVYFRELYDLYRYEKFTDIY</sequence>
<name>A0A9Q0MC48_BLOTA</name>
<evidence type="ECO:0000259" key="6">
    <source>
        <dbReference type="PROSITE" id="PS51883"/>
    </source>
</evidence>
<evidence type="ECO:0000256" key="3">
    <source>
        <dbReference type="ARBA" id="ARBA00022741"/>
    </source>
</evidence>